<dbReference type="OrthoDB" id="9811222at2"/>
<dbReference type="AlphaFoldDB" id="A0A239HWZ4"/>
<evidence type="ECO:0000256" key="4">
    <source>
        <dbReference type="ARBA" id="ARBA00022679"/>
    </source>
</evidence>
<feature type="transmembrane region" description="Helical" evidence="8">
    <location>
        <begin position="167"/>
        <end position="195"/>
    </location>
</feature>
<evidence type="ECO:0000313" key="10">
    <source>
        <dbReference type="EMBL" id="SNS84734.1"/>
    </source>
</evidence>
<dbReference type="RefSeq" id="WP_089408033.1">
    <property type="nucleotide sequence ID" value="NZ_FZOU01000002.1"/>
</dbReference>
<keyword evidence="6 8" id="KW-1133">Transmembrane helix</keyword>
<evidence type="ECO:0000256" key="2">
    <source>
        <dbReference type="ARBA" id="ARBA00022475"/>
    </source>
</evidence>
<keyword evidence="11" id="KW-1185">Reference proteome</keyword>
<evidence type="ECO:0000256" key="7">
    <source>
        <dbReference type="ARBA" id="ARBA00023136"/>
    </source>
</evidence>
<evidence type="ECO:0000256" key="5">
    <source>
        <dbReference type="ARBA" id="ARBA00022692"/>
    </source>
</evidence>
<feature type="transmembrane region" description="Helical" evidence="8">
    <location>
        <begin position="207"/>
        <end position="227"/>
    </location>
</feature>
<evidence type="ECO:0000256" key="6">
    <source>
        <dbReference type="ARBA" id="ARBA00022989"/>
    </source>
</evidence>
<organism evidence="10 11">
    <name type="scientific">Granulicella rosea</name>
    <dbReference type="NCBI Taxonomy" id="474952"/>
    <lineage>
        <taxon>Bacteria</taxon>
        <taxon>Pseudomonadati</taxon>
        <taxon>Acidobacteriota</taxon>
        <taxon>Terriglobia</taxon>
        <taxon>Terriglobales</taxon>
        <taxon>Acidobacteriaceae</taxon>
        <taxon>Granulicella</taxon>
    </lineage>
</organism>
<name>A0A239HWZ4_9BACT</name>
<keyword evidence="2" id="KW-1003">Cell membrane</keyword>
<comment type="subcellular location">
    <subcellularLocation>
        <location evidence="1">Cell membrane</location>
        <topology evidence="1">Multi-pass membrane protein</topology>
    </subcellularLocation>
</comment>
<protein>
    <submittedName>
        <fullName evidence="10">Dolichyl-phosphate-mannose-protein mannosyltransferase</fullName>
    </submittedName>
</protein>
<accession>A0A239HWZ4</accession>
<dbReference type="InterPro" id="IPR050297">
    <property type="entry name" value="LipidA_mod_glycosyltrf_83"/>
</dbReference>
<feature type="transmembrane region" description="Helical" evidence="8">
    <location>
        <begin position="282"/>
        <end position="300"/>
    </location>
</feature>
<proteinExistence type="predicted"/>
<gene>
    <name evidence="10" type="ORF">SAMN05421770_102560</name>
</gene>
<evidence type="ECO:0000256" key="8">
    <source>
        <dbReference type="SAM" id="Phobius"/>
    </source>
</evidence>
<dbReference type="GO" id="GO:0016763">
    <property type="term" value="F:pentosyltransferase activity"/>
    <property type="evidence" value="ECO:0007669"/>
    <property type="project" value="TreeGrafter"/>
</dbReference>
<keyword evidence="4 10" id="KW-0808">Transferase</keyword>
<evidence type="ECO:0000256" key="1">
    <source>
        <dbReference type="ARBA" id="ARBA00004651"/>
    </source>
</evidence>
<feature type="domain" description="Glycosyltransferase RgtA/B/C/D-like" evidence="9">
    <location>
        <begin position="65"/>
        <end position="225"/>
    </location>
</feature>
<feature type="transmembrane region" description="Helical" evidence="8">
    <location>
        <begin position="247"/>
        <end position="270"/>
    </location>
</feature>
<keyword evidence="3 10" id="KW-0328">Glycosyltransferase</keyword>
<evidence type="ECO:0000313" key="11">
    <source>
        <dbReference type="Proteomes" id="UP000198356"/>
    </source>
</evidence>
<feature type="transmembrane region" description="Helical" evidence="8">
    <location>
        <begin position="338"/>
        <end position="357"/>
    </location>
</feature>
<dbReference type="EMBL" id="FZOU01000002">
    <property type="protein sequence ID" value="SNS84734.1"/>
    <property type="molecule type" value="Genomic_DNA"/>
</dbReference>
<feature type="transmembrane region" description="Helical" evidence="8">
    <location>
        <begin position="145"/>
        <end position="161"/>
    </location>
</feature>
<dbReference type="PANTHER" id="PTHR33908">
    <property type="entry name" value="MANNOSYLTRANSFERASE YKCB-RELATED"/>
    <property type="match status" value="1"/>
</dbReference>
<keyword evidence="7 8" id="KW-0472">Membrane</keyword>
<dbReference type="GO" id="GO:0005886">
    <property type="term" value="C:plasma membrane"/>
    <property type="evidence" value="ECO:0007669"/>
    <property type="project" value="UniProtKB-SubCell"/>
</dbReference>
<evidence type="ECO:0000256" key="3">
    <source>
        <dbReference type="ARBA" id="ARBA00022676"/>
    </source>
</evidence>
<sequence length="524" mass="57764">MSTTVVRPRDESLAAALRLASGFGLLVFVFHVAMNLLQRHLGYGYFRDEMYYLMCGRHLAWGYVDHGPLVAVQARLAETLFGDSLAGIRMLSGLAGAARIFLTGLLAWSLGGRRPAQALAMTGVLVAPEYLALDGFLSMNSVESIFWMLCLLAVILIQRGGSERLWLLFGVAGGLGLLNKPSMTFFLVALLAGLLLTPQRRLLASRWAAIGVGVLILIALPNLLWQIHNHWPTLEFLSNGRKEHKNVALPPLAFLGAQIVALHPLNLLLWGAGVVWLVRNAAWRWAGIAYLLFLAAMMAMHAKDYYVMPVYPVLFAAGGIAWEGFYGKSRGVQAGRRFAFPVLQTALVVTGLIILPLSTPIFTPPTWLAYTKATHLYNIGGNSENTENGPLPQFFADRFGWQEEVDEITRIYNSLSPEDRARTAILCSNYGEASAINMLGHGLPTAISGHNNYYLWGTHGATGEVVIVVSGGTVADMQENYADVQIAGRMDHPLAMPYEHRNIYLLRHRKLNLTADWLALKHYI</sequence>
<feature type="transmembrane region" description="Helical" evidence="8">
    <location>
        <begin position="306"/>
        <end position="326"/>
    </location>
</feature>
<dbReference type="Pfam" id="PF13231">
    <property type="entry name" value="PMT_2"/>
    <property type="match status" value="1"/>
</dbReference>
<dbReference type="InterPro" id="IPR038731">
    <property type="entry name" value="RgtA/B/C-like"/>
</dbReference>
<evidence type="ECO:0000259" key="9">
    <source>
        <dbReference type="Pfam" id="PF13231"/>
    </source>
</evidence>
<keyword evidence="5 8" id="KW-0812">Transmembrane</keyword>
<feature type="transmembrane region" description="Helical" evidence="8">
    <location>
        <begin position="15"/>
        <end position="37"/>
    </location>
</feature>
<dbReference type="GO" id="GO:0009103">
    <property type="term" value="P:lipopolysaccharide biosynthetic process"/>
    <property type="evidence" value="ECO:0007669"/>
    <property type="project" value="UniProtKB-ARBA"/>
</dbReference>
<feature type="transmembrane region" description="Helical" evidence="8">
    <location>
        <begin position="90"/>
        <end position="110"/>
    </location>
</feature>
<dbReference type="PANTHER" id="PTHR33908:SF11">
    <property type="entry name" value="MEMBRANE PROTEIN"/>
    <property type="match status" value="1"/>
</dbReference>
<reference evidence="10 11" key="1">
    <citation type="submission" date="2017-06" db="EMBL/GenBank/DDBJ databases">
        <authorList>
            <person name="Kim H.J."/>
            <person name="Triplett B.A."/>
        </authorList>
    </citation>
    <scope>NUCLEOTIDE SEQUENCE [LARGE SCALE GENOMIC DNA]</scope>
    <source>
        <strain evidence="10 11">DSM 18704</strain>
    </source>
</reference>
<dbReference type="Proteomes" id="UP000198356">
    <property type="component" value="Unassembled WGS sequence"/>
</dbReference>